<dbReference type="OrthoDB" id="7922675at2"/>
<reference evidence="3 4" key="1">
    <citation type="submission" date="2018-06" db="EMBL/GenBank/DDBJ databases">
        <authorList>
            <consortium name="Pathogen Informatics"/>
            <person name="Doyle S."/>
        </authorList>
    </citation>
    <scope>NUCLEOTIDE SEQUENCE [LARGE SCALE GENOMIC DNA]</scope>
    <source>
        <strain evidence="3 4">NCTC12862</strain>
    </source>
</reference>
<dbReference type="SUPFAM" id="SSF103515">
    <property type="entry name" value="Autotransporter"/>
    <property type="match status" value="1"/>
</dbReference>
<sequence>MIKVFRNRAYLCTLTTAIFSLLQTGVEGVATAEERSNISYNISVSPIIPPSNSSSILSASSMGESLGRISHDTNSLSGLSGSRLSENHLSGRTDYKKLSGENRISRAYVKSGNNGKLKVYDGLYYMCDNCGTDTIRYKNYEITNENAGASSNTAITVKGMDAIVNGENVIVDRLILNKSSTRGVSVTDSGKLFLKSPVIKNTDIALYSSDGMLEVKDGSIAESNRGVEAIGNAVVFLESTKIKTSDGKASLYGNGGAEVWMEDGSLDFTNSHGASLTLGGKIVLKDVKITGKGKEGNSDNHAVFRTDLGGPIDVHDTTVHATNVHGILSENTVATSNSLPYSREVLKSNRISEVNIQSSHITVEGKGSYGIYFRGEFPGIENELQEEVSSEEDKNLRRVELVDLNRTMFSVEDNAIYGTQITDGIVSLTQSTLSSENLLLKAENGASLTVLAVASTLEGGAYVDDASIAKFYLGDGSEWILQQSQRREPREPSLVNHSSVSHVSLIDNSIIKFTKLKPRQNYTPYTLNIGRGEGEVYKAQGDARIYLNTYLNEGGELDKQKTDRVLIYGDVSGRTMVHVNGVPDSPGGYTGSGENKEGISIIQVSGSAHENSFQLDGGYVTLAHSPYQYQLYAYGPESNLGEADSTQRLVKGEGKFWDFRLQNRYVAPQPDPFPKPELDPAPEPEPSPAPEPKPDPSPEPSPKPIPEPGIRAVVPQVPTYLLLPNALFQVGLMNIDHQSKRLESLRTVSNGLLTSEENPAFFVRGYGGSYRYFSDLSALEYGYGGELDYNAIDAGVLLQAIESTYNTASFGVMGSYEKIFLQPLDVAHSQKSSFDKWSVTAYGGVQCDAGFYVDGLFSYGLFNGDVLTRARGKTATLKGNPFSASLTTGKAFVVGDEGVIFNPQVQVVYQHLQFNKAHDIDNFDIEMGKLNQWVMRVGGSLRKTLPATEKARVVSFYSKLHLSHVLGGKQTVRFKDAFQLGAFGSSLEAGLGFNAQLSPNLALHGDLAYQHKLTTAGFSGTSFSGGLRYNF</sequence>
<dbReference type="AlphaFoldDB" id="A0A380ZFN8"/>
<dbReference type="STRING" id="33044.GCA_900005695_01193"/>
<dbReference type="Proteomes" id="UP000254950">
    <property type="component" value="Unassembled WGS sequence"/>
</dbReference>
<dbReference type="PROSITE" id="PS51208">
    <property type="entry name" value="AUTOTRANSPORTER"/>
    <property type="match status" value="1"/>
</dbReference>
<evidence type="ECO:0000259" key="2">
    <source>
        <dbReference type="PROSITE" id="PS51208"/>
    </source>
</evidence>
<evidence type="ECO:0000313" key="4">
    <source>
        <dbReference type="Proteomes" id="UP000254950"/>
    </source>
</evidence>
<accession>A0A380ZFN8</accession>
<feature type="domain" description="Autotransporter" evidence="2">
    <location>
        <begin position="754"/>
        <end position="1031"/>
    </location>
</feature>
<dbReference type="EMBL" id="UFTF01000001">
    <property type="protein sequence ID" value="SUV45360.1"/>
    <property type="molecule type" value="Genomic_DNA"/>
</dbReference>
<dbReference type="InterPro" id="IPR012332">
    <property type="entry name" value="Autotransporter_pectin_lyase_C"/>
</dbReference>
<protein>
    <submittedName>
        <fullName evidence="3">Adhesin</fullName>
    </submittedName>
</protein>
<dbReference type="Pfam" id="PF03797">
    <property type="entry name" value="Autotransporter"/>
    <property type="match status" value="1"/>
</dbReference>
<dbReference type="InterPro" id="IPR005546">
    <property type="entry name" value="Autotransporte_beta"/>
</dbReference>
<dbReference type="GO" id="GO:0019867">
    <property type="term" value="C:outer membrane"/>
    <property type="evidence" value="ECO:0007669"/>
    <property type="project" value="InterPro"/>
</dbReference>
<evidence type="ECO:0000256" key="1">
    <source>
        <dbReference type="SAM" id="MobiDB-lite"/>
    </source>
</evidence>
<feature type="region of interest" description="Disordered" evidence="1">
    <location>
        <begin position="668"/>
        <end position="710"/>
    </location>
</feature>
<dbReference type="Gene3D" id="2.160.20.20">
    <property type="match status" value="1"/>
</dbReference>
<feature type="compositionally biased region" description="Pro residues" evidence="1">
    <location>
        <begin position="669"/>
        <end position="707"/>
    </location>
</feature>
<evidence type="ECO:0000313" key="3">
    <source>
        <dbReference type="EMBL" id="SUV45360.1"/>
    </source>
</evidence>
<dbReference type="SUPFAM" id="SSF51126">
    <property type="entry name" value="Pectin lyase-like"/>
    <property type="match status" value="1"/>
</dbReference>
<dbReference type="SMART" id="SM00869">
    <property type="entry name" value="Autotransporter"/>
    <property type="match status" value="1"/>
</dbReference>
<gene>
    <name evidence="3" type="ORF">NCTC12862_01096</name>
</gene>
<proteinExistence type="predicted"/>
<dbReference type="Gene3D" id="2.40.128.130">
    <property type="entry name" value="Autotransporter beta-domain"/>
    <property type="match status" value="1"/>
</dbReference>
<dbReference type="NCBIfam" id="TIGR01414">
    <property type="entry name" value="autotrans_barl"/>
    <property type="match status" value="1"/>
</dbReference>
<name>A0A380ZFN8_BARDO</name>
<dbReference type="InterPro" id="IPR006315">
    <property type="entry name" value="OM_autotransptr_brl_dom"/>
</dbReference>
<organism evidence="3 4">
    <name type="scientific">Bartonella doshiae</name>
    <dbReference type="NCBI Taxonomy" id="33044"/>
    <lineage>
        <taxon>Bacteria</taxon>
        <taxon>Pseudomonadati</taxon>
        <taxon>Pseudomonadota</taxon>
        <taxon>Alphaproteobacteria</taxon>
        <taxon>Hyphomicrobiales</taxon>
        <taxon>Bartonellaceae</taxon>
        <taxon>Bartonella</taxon>
    </lineage>
</organism>
<dbReference type="InterPro" id="IPR011050">
    <property type="entry name" value="Pectin_lyase_fold/virulence"/>
</dbReference>
<dbReference type="RefSeq" id="WP_004856100.1">
    <property type="nucleotide sequence ID" value="NZ_CACVBH010000009.1"/>
</dbReference>
<dbReference type="InterPro" id="IPR036709">
    <property type="entry name" value="Autotransporte_beta_dom_sf"/>
</dbReference>